<proteinExistence type="predicted"/>
<evidence type="ECO:0000313" key="1">
    <source>
        <dbReference type="EMBL" id="CAB9523855.1"/>
    </source>
</evidence>
<evidence type="ECO:0000313" key="3">
    <source>
        <dbReference type="Proteomes" id="UP001153069"/>
    </source>
</evidence>
<dbReference type="EMBL" id="CAICTM010001462">
    <property type="protein sequence ID" value="CAB9523856.1"/>
    <property type="molecule type" value="Genomic_DNA"/>
</dbReference>
<dbReference type="Proteomes" id="UP001153069">
    <property type="component" value="Unassembled WGS sequence"/>
</dbReference>
<dbReference type="AlphaFoldDB" id="A0A9N8HS14"/>
<reference evidence="2" key="1">
    <citation type="submission" date="2020-06" db="EMBL/GenBank/DDBJ databases">
        <authorList>
            <consortium name="Plant Systems Biology data submission"/>
        </authorList>
    </citation>
    <scope>NUCLEOTIDE SEQUENCE</scope>
    <source>
        <strain evidence="2">D6</strain>
    </source>
</reference>
<comment type="caution">
    <text evidence="2">The sequence shown here is derived from an EMBL/GenBank/DDBJ whole genome shotgun (WGS) entry which is preliminary data.</text>
</comment>
<keyword evidence="3" id="KW-1185">Reference proteome</keyword>
<sequence>MALGEAIQMSSGIHMHAMPKLSQLMLSFLRYPSASKLLIRTSASSIATLLLVNSFKIAMLQLWWFLCFLHGGLSWLYSGATLHDILSATGSLLCSLSDTVTTVP</sequence>
<accession>A0A9N8HS14</accession>
<gene>
    <name evidence="1" type="ORF">SEMRO_1464_G274881.1</name>
    <name evidence="2" type="ORF">SEMRO_1464_G274882.1</name>
</gene>
<organism evidence="2 3">
    <name type="scientific">Seminavis robusta</name>
    <dbReference type="NCBI Taxonomy" id="568900"/>
    <lineage>
        <taxon>Eukaryota</taxon>
        <taxon>Sar</taxon>
        <taxon>Stramenopiles</taxon>
        <taxon>Ochrophyta</taxon>
        <taxon>Bacillariophyta</taxon>
        <taxon>Bacillariophyceae</taxon>
        <taxon>Bacillariophycidae</taxon>
        <taxon>Naviculales</taxon>
        <taxon>Naviculaceae</taxon>
        <taxon>Seminavis</taxon>
    </lineage>
</organism>
<name>A0A9N8HS14_9STRA</name>
<evidence type="ECO:0000313" key="2">
    <source>
        <dbReference type="EMBL" id="CAB9523856.1"/>
    </source>
</evidence>
<protein>
    <submittedName>
        <fullName evidence="2">Uncharacterized protein</fullName>
    </submittedName>
</protein>
<dbReference type="EMBL" id="CAICTM010001462">
    <property type="protein sequence ID" value="CAB9523855.1"/>
    <property type="molecule type" value="Genomic_DNA"/>
</dbReference>